<accession>A0AA35LKA2</accession>
<dbReference type="EMBL" id="OX395142">
    <property type="protein sequence ID" value="CAI5797099.1"/>
    <property type="molecule type" value="Genomic_DNA"/>
</dbReference>
<protein>
    <submittedName>
        <fullName evidence="1">Uncharacterized protein</fullName>
    </submittedName>
</protein>
<dbReference type="Proteomes" id="UP001178461">
    <property type="component" value="Chromosome 17"/>
</dbReference>
<dbReference type="AlphaFoldDB" id="A0AA35LKA2"/>
<sequence length="108" mass="11954">MQTHCKERGKEQTALLPPTPSVADALWFAQNHLLLTNAGGLGRLGGNVVGKVERLVKVVPFFQGQKRSQSEKLLRGCSVFQKIPPPEFEKWCYPASKAPSAWKLLSSH</sequence>
<name>A0AA35LKA2_9SAUR</name>
<proteinExistence type="predicted"/>
<reference evidence="1" key="1">
    <citation type="submission" date="2022-12" db="EMBL/GenBank/DDBJ databases">
        <authorList>
            <person name="Alioto T."/>
            <person name="Alioto T."/>
            <person name="Gomez Garrido J."/>
        </authorList>
    </citation>
    <scope>NUCLEOTIDE SEQUENCE</scope>
</reference>
<organism evidence="1 2">
    <name type="scientific">Podarcis lilfordi</name>
    <name type="common">Lilford's wall lizard</name>
    <dbReference type="NCBI Taxonomy" id="74358"/>
    <lineage>
        <taxon>Eukaryota</taxon>
        <taxon>Metazoa</taxon>
        <taxon>Chordata</taxon>
        <taxon>Craniata</taxon>
        <taxon>Vertebrata</taxon>
        <taxon>Euteleostomi</taxon>
        <taxon>Lepidosauria</taxon>
        <taxon>Squamata</taxon>
        <taxon>Bifurcata</taxon>
        <taxon>Unidentata</taxon>
        <taxon>Episquamata</taxon>
        <taxon>Laterata</taxon>
        <taxon>Lacertibaenia</taxon>
        <taxon>Lacertidae</taxon>
        <taxon>Podarcis</taxon>
    </lineage>
</organism>
<evidence type="ECO:0000313" key="1">
    <source>
        <dbReference type="EMBL" id="CAI5797099.1"/>
    </source>
</evidence>
<keyword evidence="2" id="KW-1185">Reference proteome</keyword>
<gene>
    <name evidence="1" type="ORF">PODLI_1B007853</name>
</gene>
<evidence type="ECO:0000313" key="2">
    <source>
        <dbReference type="Proteomes" id="UP001178461"/>
    </source>
</evidence>